<dbReference type="AlphaFoldDB" id="A0A454JEJ5"/>
<reference evidence="3 4" key="1">
    <citation type="submission" date="2018-10" db="EMBL/GenBank/DDBJ databases">
        <title>Draft genome sequence of Aquitalea MWU14-2217 isolated from a wild cranberry bog in Provincetown, Massachusetts.</title>
        <authorList>
            <person name="Ebadzadsahrai G."/>
            <person name="Soby S."/>
        </authorList>
    </citation>
    <scope>NUCLEOTIDE SEQUENCE [LARGE SCALE GENOMIC DNA]</scope>
    <source>
        <strain evidence="3 4">MWU14-2217</strain>
    </source>
</reference>
<feature type="domain" description="Acyl-CoA thioesterase-like N-terminal HotDog" evidence="1">
    <location>
        <begin position="20"/>
        <end position="102"/>
    </location>
</feature>
<evidence type="ECO:0000313" key="4">
    <source>
        <dbReference type="Proteomes" id="UP000274139"/>
    </source>
</evidence>
<evidence type="ECO:0000259" key="2">
    <source>
        <dbReference type="Pfam" id="PF20789"/>
    </source>
</evidence>
<dbReference type="Pfam" id="PF20789">
    <property type="entry name" value="4HBT_3C"/>
    <property type="match status" value="1"/>
</dbReference>
<sequence>MIPTLQSADATVARFVCETSDDWAQGRTLFGGAQAMLAVRAMRQWLPALPPLWSLHSTFVAPIAAGQILIEVTLLRQGKTAVQLSARLLDGEQTAAIFIAAFGQSRNSAIQLNPAACPLGTAGETAQELPYIAGLTPAFTQHYAYRWLAGALPFSGGSQPVNRIQLRQRDAGVLDEAHIVALADAIPPVALSLLQGLTPASTLSWSLEFVRHLPPISAEGWWHMDATLLAARDGYCNQDAYLYGPDGELMALSRQVVTVFG</sequence>
<proteinExistence type="predicted"/>
<dbReference type="EMBL" id="RFAR01000080">
    <property type="protein sequence ID" value="RMC93448.1"/>
    <property type="molecule type" value="Genomic_DNA"/>
</dbReference>
<dbReference type="InterPro" id="IPR049450">
    <property type="entry name" value="ACOT8-like_C"/>
</dbReference>
<dbReference type="SUPFAM" id="SSF54637">
    <property type="entry name" value="Thioesterase/thiol ester dehydrase-isomerase"/>
    <property type="match status" value="2"/>
</dbReference>
<dbReference type="Pfam" id="PF13622">
    <property type="entry name" value="4HBT_3"/>
    <property type="match status" value="1"/>
</dbReference>
<accession>A0A454JEJ5</accession>
<evidence type="ECO:0000313" key="3">
    <source>
        <dbReference type="EMBL" id="RMC93448.1"/>
    </source>
</evidence>
<dbReference type="InterPro" id="IPR049449">
    <property type="entry name" value="TesB_ACOT8-like_N"/>
</dbReference>
<dbReference type="InterPro" id="IPR029069">
    <property type="entry name" value="HotDog_dom_sf"/>
</dbReference>
<feature type="domain" description="Acyl-CoA thioesterase-like C-terminal" evidence="2">
    <location>
        <begin position="125"/>
        <end position="259"/>
    </location>
</feature>
<gene>
    <name evidence="3" type="ORF">EAY64_17115</name>
</gene>
<dbReference type="Proteomes" id="UP000274139">
    <property type="component" value="Unassembled WGS sequence"/>
</dbReference>
<keyword evidence="4" id="KW-1185">Reference proteome</keyword>
<evidence type="ECO:0000259" key="1">
    <source>
        <dbReference type="Pfam" id="PF13622"/>
    </source>
</evidence>
<protein>
    <submittedName>
        <fullName evidence="3">Thioesterase family protein</fullName>
    </submittedName>
</protein>
<organism evidence="3 4">
    <name type="scientific">Aquitalea palustris</name>
    <dbReference type="NCBI Taxonomy" id="2480983"/>
    <lineage>
        <taxon>Bacteria</taxon>
        <taxon>Pseudomonadati</taxon>
        <taxon>Pseudomonadota</taxon>
        <taxon>Betaproteobacteria</taxon>
        <taxon>Neisseriales</taxon>
        <taxon>Chromobacteriaceae</taxon>
        <taxon>Aquitalea</taxon>
    </lineage>
</organism>
<dbReference type="Gene3D" id="2.40.160.210">
    <property type="entry name" value="Acyl-CoA thioesterase, double hotdog domain"/>
    <property type="match status" value="1"/>
</dbReference>
<comment type="caution">
    <text evidence="3">The sequence shown here is derived from an EMBL/GenBank/DDBJ whole genome shotgun (WGS) entry which is preliminary data.</text>
</comment>
<dbReference type="OrthoDB" id="4370297at2"/>
<dbReference type="InterPro" id="IPR042171">
    <property type="entry name" value="Acyl-CoA_hotdog"/>
</dbReference>
<name>A0A454JEJ5_9NEIS</name>